<dbReference type="AlphaFoldDB" id="A0A7W7DE98"/>
<dbReference type="RefSeq" id="WP_184886880.1">
    <property type="nucleotide sequence ID" value="NZ_BOOV01000020.1"/>
</dbReference>
<accession>A0A7W7DE98</accession>
<comment type="caution">
    <text evidence="1">The sequence shown here is derived from an EMBL/GenBank/DDBJ whole genome shotgun (WGS) entry which is preliminary data.</text>
</comment>
<dbReference type="Proteomes" id="UP000542210">
    <property type="component" value="Unassembled WGS sequence"/>
</dbReference>
<keyword evidence="2" id="KW-1185">Reference proteome</keyword>
<proteinExistence type="predicted"/>
<evidence type="ECO:0000313" key="2">
    <source>
        <dbReference type="Proteomes" id="UP000542210"/>
    </source>
</evidence>
<organism evidence="1 2">
    <name type="scientific">Sphaerisporangium siamense</name>
    <dbReference type="NCBI Taxonomy" id="795645"/>
    <lineage>
        <taxon>Bacteria</taxon>
        <taxon>Bacillati</taxon>
        <taxon>Actinomycetota</taxon>
        <taxon>Actinomycetes</taxon>
        <taxon>Streptosporangiales</taxon>
        <taxon>Streptosporangiaceae</taxon>
        <taxon>Sphaerisporangium</taxon>
    </lineage>
</organism>
<gene>
    <name evidence="1" type="ORF">BJ982_006828</name>
</gene>
<sequence>MAISVARTRDEAHLYLDLHPCGSCGSVDTEWDDGLVSLDGEPVCHYAGTCAGCGGEREFLFGLPERETAAARFPSFGGPEPSELLDPGEWLWVADLTAGNVPADDPPAARRALTIAMAAVEEVVKFIPPGREEVPEEAFWSDTGRRVHHEEPGRFRLDRLLVVRDTYRSLAAREEERLP</sequence>
<evidence type="ECO:0000313" key="1">
    <source>
        <dbReference type="EMBL" id="MBB4705284.1"/>
    </source>
</evidence>
<reference evidence="1 2" key="1">
    <citation type="submission" date="2020-08" db="EMBL/GenBank/DDBJ databases">
        <title>Sequencing the genomes of 1000 actinobacteria strains.</title>
        <authorList>
            <person name="Klenk H.-P."/>
        </authorList>
    </citation>
    <scope>NUCLEOTIDE SEQUENCE [LARGE SCALE GENOMIC DNA]</scope>
    <source>
        <strain evidence="1 2">DSM 45784</strain>
    </source>
</reference>
<name>A0A7W7DE98_9ACTN</name>
<protein>
    <submittedName>
        <fullName evidence="1">Uncharacterized protein</fullName>
    </submittedName>
</protein>
<dbReference type="EMBL" id="JACHND010000001">
    <property type="protein sequence ID" value="MBB4705284.1"/>
    <property type="molecule type" value="Genomic_DNA"/>
</dbReference>